<evidence type="ECO:0000256" key="1">
    <source>
        <dbReference type="SAM" id="MobiDB-lite"/>
    </source>
</evidence>
<feature type="region of interest" description="Disordered" evidence="1">
    <location>
        <begin position="1"/>
        <end position="41"/>
    </location>
</feature>
<keyword evidence="3" id="KW-1185">Reference proteome</keyword>
<dbReference type="EMBL" id="ML986719">
    <property type="protein sequence ID" value="KAF2259140.1"/>
    <property type="molecule type" value="Genomic_DNA"/>
</dbReference>
<sequence length="194" mass="21737">MIEDRTPQQSLHAPTIQRKSLSKGVMSTSPPQTGYLSPSSNLQSYPYPSIDPNLPGQSLWSRTTSFPLKSLYPQTSHRNEPLASRESQVVGAVPLDSLPKFQCWQHGCNGRKFSTLKNLLRHKKEKASGAKIKCLICGQQFTRRSARTSHIKKNICKKRLARDTPSYTHGKEEIVAEAQPVDGELETFTFRTAV</sequence>
<reference evidence="3" key="1">
    <citation type="journal article" date="2020" name="Stud. Mycol.">
        <title>101 Dothideomycetes genomes: A test case for predicting lifestyles and emergence of pathogens.</title>
        <authorList>
            <person name="Haridas S."/>
            <person name="Albert R."/>
            <person name="Binder M."/>
            <person name="Bloem J."/>
            <person name="LaButti K."/>
            <person name="Salamov A."/>
            <person name="Andreopoulos B."/>
            <person name="Baker S."/>
            <person name="Barry K."/>
            <person name="Bills G."/>
            <person name="Bluhm B."/>
            <person name="Cannon C."/>
            <person name="Castanera R."/>
            <person name="Culley D."/>
            <person name="Daum C."/>
            <person name="Ezra D."/>
            <person name="Gonzalez J."/>
            <person name="Henrissat B."/>
            <person name="Kuo A."/>
            <person name="Liang C."/>
            <person name="Lipzen A."/>
            <person name="Lutzoni F."/>
            <person name="Magnuson J."/>
            <person name="Mondo S."/>
            <person name="Nolan M."/>
            <person name="Ohm R."/>
            <person name="Pangilinan J."/>
            <person name="Park H.-J."/>
            <person name="Ramirez L."/>
            <person name="Alfaro M."/>
            <person name="Sun H."/>
            <person name="Tritt A."/>
            <person name="Yoshinaga Y."/>
            <person name="Zwiers L.-H."/>
            <person name="Turgeon B."/>
            <person name="Goodwin S."/>
            <person name="Spatafora J."/>
            <person name="Crous P."/>
            <person name="Grigoriev I."/>
        </authorList>
    </citation>
    <scope>NUCLEOTIDE SEQUENCE [LARGE SCALE GENOMIC DNA]</scope>
    <source>
        <strain evidence="3">CBS 304.66</strain>
    </source>
</reference>
<feature type="compositionally biased region" description="Polar residues" evidence="1">
    <location>
        <begin position="25"/>
        <end position="41"/>
    </location>
</feature>
<comment type="caution">
    <text evidence="2">The sequence shown here is derived from an EMBL/GenBank/DDBJ whole genome shotgun (WGS) entry which is preliminary data.</text>
</comment>
<gene>
    <name evidence="2" type="ORF">CC78DRAFT_586298</name>
</gene>
<proteinExistence type="predicted"/>
<evidence type="ECO:0000313" key="2">
    <source>
        <dbReference type="EMBL" id="KAF2259140.1"/>
    </source>
</evidence>
<protein>
    <recommendedName>
        <fullName evidence="4">C2H2-type domain-containing protein</fullName>
    </recommendedName>
</protein>
<dbReference type="Proteomes" id="UP000800093">
    <property type="component" value="Unassembled WGS sequence"/>
</dbReference>
<accession>A0A9P4MVL5</accession>
<dbReference type="AlphaFoldDB" id="A0A9P4MVL5"/>
<evidence type="ECO:0000313" key="3">
    <source>
        <dbReference type="Proteomes" id="UP000800093"/>
    </source>
</evidence>
<name>A0A9P4MVL5_9PLEO</name>
<dbReference type="OrthoDB" id="5366256at2759"/>
<organism evidence="2 3">
    <name type="scientific">Lojkania enalia</name>
    <dbReference type="NCBI Taxonomy" id="147567"/>
    <lineage>
        <taxon>Eukaryota</taxon>
        <taxon>Fungi</taxon>
        <taxon>Dikarya</taxon>
        <taxon>Ascomycota</taxon>
        <taxon>Pezizomycotina</taxon>
        <taxon>Dothideomycetes</taxon>
        <taxon>Pleosporomycetidae</taxon>
        <taxon>Pleosporales</taxon>
        <taxon>Pleosporales incertae sedis</taxon>
        <taxon>Lojkania</taxon>
    </lineage>
</organism>
<evidence type="ECO:0008006" key="4">
    <source>
        <dbReference type="Google" id="ProtNLM"/>
    </source>
</evidence>
<dbReference type="Gene3D" id="3.30.160.60">
    <property type="entry name" value="Classic Zinc Finger"/>
    <property type="match status" value="1"/>
</dbReference>